<evidence type="ECO:0000256" key="5">
    <source>
        <dbReference type="ARBA" id="ARBA00035420"/>
    </source>
</evidence>
<keyword evidence="3" id="KW-0687">Ribonucleoprotein</keyword>
<sequence length="50" mass="6021">MTRIKRGCIARRRRIKIRLFASSFRGAHSRLTRTITQQKIRALFSAYRDR</sequence>
<dbReference type="GO" id="GO:0019843">
    <property type="term" value="F:rRNA binding"/>
    <property type="evidence" value="ECO:0007669"/>
    <property type="project" value="InterPro"/>
</dbReference>
<feature type="non-terminal residue" evidence="6">
    <location>
        <position position="50"/>
    </location>
</feature>
<gene>
    <name evidence="6" type="ORF">SO802_005409</name>
</gene>
<dbReference type="PRINTS" id="PR00062">
    <property type="entry name" value="RIBOSOMALL20"/>
</dbReference>
<dbReference type="InterPro" id="IPR005813">
    <property type="entry name" value="Ribosomal_bL20"/>
</dbReference>
<comment type="similarity">
    <text evidence="1">Belongs to the bacterial ribosomal protein bL20 family.</text>
</comment>
<dbReference type="GO" id="GO:1990904">
    <property type="term" value="C:ribonucleoprotein complex"/>
    <property type="evidence" value="ECO:0007669"/>
    <property type="project" value="UniProtKB-KW"/>
</dbReference>
<proteinExistence type="inferred from homology"/>
<dbReference type="Pfam" id="PF00453">
    <property type="entry name" value="Ribosomal_L20"/>
    <property type="match status" value="1"/>
</dbReference>
<dbReference type="Proteomes" id="UP001459277">
    <property type="component" value="Unassembled WGS sequence"/>
</dbReference>
<dbReference type="SUPFAM" id="SSF74731">
    <property type="entry name" value="Ribosomal protein L20"/>
    <property type="match status" value="1"/>
</dbReference>
<organism evidence="6 7">
    <name type="scientific">Lithocarpus litseifolius</name>
    <dbReference type="NCBI Taxonomy" id="425828"/>
    <lineage>
        <taxon>Eukaryota</taxon>
        <taxon>Viridiplantae</taxon>
        <taxon>Streptophyta</taxon>
        <taxon>Embryophyta</taxon>
        <taxon>Tracheophyta</taxon>
        <taxon>Spermatophyta</taxon>
        <taxon>Magnoliopsida</taxon>
        <taxon>eudicotyledons</taxon>
        <taxon>Gunneridae</taxon>
        <taxon>Pentapetalae</taxon>
        <taxon>rosids</taxon>
        <taxon>fabids</taxon>
        <taxon>Fagales</taxon>
        <taxon>Fagaceae</taxon>
        <taxon>Lithocarpus</taxon>
    </lineage>
</organism>
<dbReference type="EMBL" id="JAZDWU010000002">
    <property type="protein sequence ID" value="KAL0010301.1"/>
    <property type="molecule type" value="Genomic_DNA"/>
</dbReference>
<dbReference type="GO" id="GO:0005840">
    <property type="term" value="C:ribosome"/>
    <property type="evidence" value="ECO:0007669"/>
    <property type="project" value="UniProtKB-KW"/>
</dbReference>
<reference evidence="6 7" key="1">
    <citation type="submission" date="2024-01" db="EMBL/GenBank/DDBJ databases">
        <title>A telomere-to-telomere, gap-free genome of sweet tea (Lithocarpus litseifolius).</title>
        <authorList>
            <person name="Zhou J."/>
        </authorList>
    </citation>
    <scope>NUCLEOTIDE SEQUENCE [LARGE SCALE GENOMIC DNA]</scope>
    <source>
        <strain evidence="6">Zhou-2022a</strain>
        <tissue evidence="6">Leaf</tissue>
    </source>
</reference>
<dbReference type="Gene3D" id="6.10.160.10">
    <property type="match status" value="1"/>
</dbReference>
<accession>A0AAW2DIR5</accession>
<evidence type="ECO:0000313" key="7">
    <source>
        <dbReference type="Proteomes" id="UP001459277"/>
    </source>
</evidence>
<evidence type="ECO:0000256" key="3">
    <source>
        <dbReference type="ARBA" id="ARBA00023274"/>
    </source>
</evidence>
<dbReference type="InterPro" id="IPR035566">
    <property type="entry name" value="Ribosomal_protein_bL20_C"/>
</dbReference>
<keyword evidence="7" id="KW-1185">Reference proteome</keyword>
<keyword evidence="2" id="KW-0689">Ribosomal protein</keyword>
<comment type="caution">
    <text evidence="6">The sequence shown here is derived from an EMBL/GenBank/DDBJ whole genome shotgun (WGS) entry which is preliminary data.</text>
</comment>
<dbReference type="GO" id="GO:0006412">
    <property type="term" value="P:translation"/>
    <property type="evidence" value="ECO:0007669"/>
    <property type="project" value="InterPro"/>
</dbReference>
<dbReference type="GO" id="GO:0003735">
    <property type="term" value="F:structural constituent of ribosome"/>
    <property type="evidence" value="ECO:0007669"/>
    <property type="project" value="InterPro"/>
</dbReference>
<evidence type="ECO:0000256" key="1">
    <source>
        <dbReference type="ARBA" id="ARBA00007698"/>
    </source>
</evidence>
<dbReference type="PANTHER" id="PTHR10986">
    <property type="entry name" value="39S RIBOSOMAL PROTEIN L20"/>
    <property type="match status" value="1"/>
</dbReference>
<dbReference type="AlphaFoldDB" id="A0AAW2DIR5"/>
<evidence type="ECO:0000256" key="2">
    <source>
        <dbReference type="ARBA" id="ARBA00022980"/>
    </source>
</evidence>
<name>A0AAW2DIR5_9ROSI</name>
<protein>
    <recommendedName>
        <fullName evidence="4">Large ribosomal subunit protein bL20c</fullName>
    </recommendedName>
    <alternativeName>
        <fullName evidence="5">50S ribosomal protein L20, chloroplastic</fullName>
    </alternativeName>
</protein>
<evidence type="ECO:0000313" key="6">
    <source>
        <dbReference type="EMBL" id="KAL0010301.1"/>
    </source>
</evidence>
<evidence type="ECO:0000256" key="4">
    <source>
        <dbReference type="ARBA" id="ARBA00035295"/>
    </source>
</evidence>